<sequence length="187" mass="21000">MSYDPRKAAQTIAYFSMKNGGLPLHVVKAVKLVYLADRESIARSGFPIQDETRVSMKHGPVNSTTYSFINGEYDPTDSGWSDFLSDRSKHRVGLSRSDLTEDDLDELSEAEIQALDSVWEQFGSMDTWALRDWTHDSDNIPEWEDPGSSSSEIPLERMMHSLAIKEANAQADTVRSLGYAKHIVKSL</sequence>
<name>A0A7W6MBT8_9RHOB</name>
<proteinExistence type="predicted"/>
<gene>
    <name evidence="2" type="ORF">GGR93_003996</name>
</gene>
<feature type="domain" description="Antitoxin SocA-like Panacea" evidence="1">
    <location>
        <begin position="31"/>
        <end position="137"/>
    </location>
</feature>
<keyword evidence="3" id="KW-1185">Reference proteome</keyword>
<dbReference type="InterPro" id="IPR025272">
    <property type="entry name" value="SocA_Panacea"/>
</dbReference>
<evidence type="ECO:0000259" key="1">
    <source>
        <dbReference type="Pfam" id="PF13274"/>
    </source>
</evidence>
<evidence type="ECO:0000313" key="3">
    <source>
        <dbReference type="Proteomes" id="UP000565745"/>
    </source>
</evidence>
<comment type="caution">
    <text evidence="2">The sequence shown here is derived from an EMBL/GenBank/DDBJ whole genome shotgun (WGS) entry which is preliminary data.</text>
</comment>
<evidence type="ECO:0000313" key="2">
    <source>
        <dbReference type="EMBL" id="MBB4176188.1"/>
    </source>
</evidence>
<dbReference type="RefSeq" id="WP_025053910.1">
    <property type="nucleotide sequence ID" value="NZ_JACIFU010000009.1"/>
</dbReference>
<dbReference type="AlphaFoldDB" id="A0A7W6MBT8"/>
<accession>A0A7W6MBT8</accession>
<dbReference type="OrthoDB" id="9813053at2"/>
<reference evidence="2 3" key="1">
    <citation type="submission" date="2020-08" db="EMBL/GenBank/DDBJ databases">
        <title>Genomic Encyclopedia of Type Strains, Phase IV (KMG-IV): sequencing the most valuable type-strain genomes for metagenomic binning, comparative biology and taxonomic classification.</title>
        <authorList>
            <person name="Goeker M."/>
        </authorList>
    </citation>
    <scope>NUCLEOTIDE SEQUENCE [LARGE SCALE GENOMIC DNA]</scope>
    <source>
        <strain evidence="2 3">DSM 101015</strain>
    </source>
</reference>
<dbReference type="Pfam" id="PF13274">
    <property type="entry name" value="SocA_Panacea"/>
    <property type="match status" value="1"/>
</dbReference>
<dbReference type="EMBL" id="JACIFU010000009">
    <property type="protein sequence ID" value="MBB4176188.1"/>
    <property type="molecule type" value="Genomic_DNA"/>
</dbReference>
<organism evidence="2 3">
    <name type="scientific">Sulfitobacter noctilucicola</name>
    <dbReference type="NCBI Taxonomy" id="1342301"/>
    <lineage>
        <taxon>Bacteria</taxon>
        <taxon>Pseudomonadati</taxon>
        <taxon>Pseudomonadota</taxon>
        <taxon>Alphaproteobacteria</taxon>
        <taxon>Rhodobacterales</taxon>
        <taxon>Roseobacteraceae</taxon>
        <taxon>Sulfitobacter</taxon>
    </lineage>
</organism>
<protein>
    <submittedName>
        <fullName evidence="2">Putative phage-associated protein</fullName>
    </submittedName>
</protein>
<dbReference type="Proteomes" id="UP000565745">
    <property type="component" value="Unassembled WGS sequence"/>
</dbReference>